<evidence type="ECO:0000256" key="10">
    <source>
        <dbReference type="ARBA" id="ARBA00023242"/>
    </source>
</evidence>
<dbReference type="PROSITE" id="PS50011">
    <property type="entry name" value="PROTEIN_KINASE_DOM"/>
    <property type="match status" value="1"/>
</dbReference>
<keyword evidence="9" id="KW-0067">ATP-binding</keyword>
<accession>A0A8C3B885</accession>
<evidence type="ECO:0000256" key="7">
    <source>
        <dbReference type="ARBA" id="ARBA00022741"/>
    </source>
</evidence>
<evidence type="ECO:0000256" key="14">
    <source>
        <dbReference type="ARBA" id="ARBA00069222"/>
    </source>
</evidence>
<evidence type="ECO:0000256" key="2">
    <source>
        <dbReference type="ARBA" id="ARBA00012513"/>
    </source>
</evidence>
<dbReference type="GO" id="GO:0004674">
    <property type="term" value="F:protein serine/threonine kinase activity"/>
    <property type="evidence" value="ECO:0007669"/>
    <property type="project" value="UniProtKB-KW"/>
</dbReference>
<evidence type="ECO:0000256" key="5">
    <source>
        <dbReference type="ARBA" id="ARBA00022679"/>
    </source>
</evidence>
<dbReference type="Ensembl" id="ENSCMMT00000002388.1">
    <property type="protein sequence ID" value="ENSCMMP00000002133.1"/>
    <property type="gene ID" value="ENSCMMG00000001380.1"/>
</dbReference>
<dbReference type="PANTHER" id="PTHR24342">
    <property type="entry name" value="SERINE/THREONINE-PROTEIN KINASE 17"/>
    <property type="match status" value="1"/>
</dbReference>
<dbReference type="PANTHER" id="PTHR24342:SF6">
    <property type="entry name" value="SERINE_THREONINE-PROTEIN KINASE 17A"/>
    <property type="match status" value="1"/>
</dbReference>
<sequence>MVLVLPINCSLHVMSPAFWEVAECLAAHGKEQMNSWFCFACGWLLFYLLNFFVSAQEFSHFHLSNSSPIPIPLGMSKRLYGTLLPGRVKPQQDCTKVFTEGLISNLKFSFNFRGKFAVVKKCIQKDTEKEFAAKFMRKRRKGQDCRMEIIHEIAVLELAQCNLWVINLHEVYETATEMILVLEYAAGGEIFDQCVAEREEAFKEKDVKRLMKQILEGVSFLHRNNVVHLDLKPQNILLTSKSPLGDIKIVDFGLSRIMKSSEELREIMGTPEYVAPEILSYDPISTATDMWSIGVLAYVMLTGISPFLGDDKQETFLNISQMNVSYSGEDFDLISESAVDFIKTLLVKKPEDRATAEECLQHPWLEQSDEPISRAWNESAGGESSDVTQQDADSASEKSVDTEKTEEDESIVTEELIVVASYTLGQCRQSEKEKATEQKAISKRFKFEEPLLQEIPGEFIY</sequence>
<evidence type="ECO:0000256" key="9">
    <source>
        <dbReference type="ARBA" id="ARBA00022840"/>
    </source>
</evidence>
<comment type="catalytic activity">
    <reaction evidence="11">
        <text>L-threonyl-[protein] + ATP = O-phospho-L-threonyl-[protein] + ADP + H(+)</text>
        <dbReference type="Rhea" id="RHEA:46608"/>
        <dbReference type="Rhea" id="RHEA-COMP:11060"/>
        <dbReference type="Rhea" id="RHEA-COMP:11605"/>
        <dbReference type="ChEBI" id="CHEBI:15378"/>
        <dbReference type="ChEBI" id="CHEBI:30013"/>
        <dbReference type="ChEBI" id="CHEBI:30616"/>
        <dbReference type="ChEBI" id="CHEBI:61977"/>
        <dbReference type="ChEBI" id="CHEBI:456216"/>
        <dbReference type="EC" id="2.7.11.1"/>
    </reaction>
</comment>
<keyword evidence="6" id="KW-0053">Apoptosis</keyword>
<keyword evidence="19" id="KW-1185">Reference proteome</keyword>
<proteinExistence type="inferred from homology"/>
<evidence type="ECO:0000256" key="8">
    <source>
        <dbReference type="ARBA" id="ARBA00022777"/>
    </source>
</evidence>
<comment type="catalytic activity">
    <reaction evidence="12">
        <text>L-seryl-[protein] + ATP = O-phospho-L-seryl-[protein] + ADP + H(+)</text>
        <dbReference type="Rhea" id="RHEA:17989"/>
        <dbReference type="Rhea" id="RHEA-COMP:9863"/>
        <dbReference type="Rhea" id="RHEA-COMP:11604"/>
        <dbReference type="ChEBI" id="CHEBI:15378"/>
        <dbReference type="ChEBI" id="CHEBI:29999"/>
        <dbReference type="ChEBI" id="CHEBI:30616"/>
        <dbReference type="ChEBI" id="CHEBI:83421"/>
        <dbReference type="ChEBI" id="CHEBI:456216"/>
        <dbReference type="EC" id="2.7.11.1"/>
    </reaction>
</comment>
<dbReference type="SUPFAM" id="SSF56112">
    <property type="entry name" value="Protein kinase-like (PK-like)"/>
    <property type="match status" value="1"/>
</dbReference>
<dbReference type="InterPro" id="IPR000719">
    <property type="entry name" value="Prot_kinase_dom"/>
</dbReference>
<keyword evidence="4" id="KW-0597">Phosphoprotein</keyword>
<reference evidence="18" key="1">
    <citation type="submission" date="2018-09" db="EMBL/GenBank/DDBJ databases">
        <title>Common duck and Muscovy duck high density SNP chip.</title>
        <authorList>
            <person name="Vignal A."/>
            <person name="Thebault N."/>
            <person name="Warren W.C."/>
        </authorList>
    </citation>
    <scope>NUCLEOTIDE SEQUENCE [LARGE SCALE GENOMIC DNA]</scope>
</reference>
<feature type="domain" description="Protein kinase" evidence="17">
    <location>
        <begin position="105"/>
        <end position="365"/>
    </location>
</feature>
<reference evidence="18" key="3">
    <citation type="submission" date="2025-09" db="UniProtKB">
        <authorList>
            <consortium name="Ensembl"/>
        </authorList>
    </citation>
    <scope>IDENTIFICATION</scope>
</reference>
<comment type="similarity">
    <text evidence="13">Belongs to the protein kinase superfamily. CAMK Ser/Thr protein kinase family. DAP kinase subfamily.</text>
</comment>
<evidence type="ECO:0000256" key="13">
    <source>
        <dbReference type="ARBA" id="ARBA00060827"/>
    </source>
</evidence>
<evidence type="ECO:0000313" key="18">
    <source>
        <dbReference type="Ensembl" id="ENSCMMP00000002133.1"/>
    </source>
</evidence>
<dbReference type="SMART" id="SM00220">
    <property type="entry name" value="S_TKc"/>
    <property type="match status" value="1"/>
</dbReference>
<evidence type="ECO:0000313" key="19">
    <source>
        <dbReference type="Proteomes" id="UP000694556"/>
    </source>
</evidence>
<evidence type="ECO:0000256" key="1">
    <source>
        <dbReference type="ARBA" id="ARBA00004123"/>
    </source>
</evidence>
<dbReference type="PROSITE" id="PS00108">
    <property type="entry name" value="PROTEIN_KINASE_ST"/>
    <property type="match status" value="1"/>
</dbReference>
<evidence type="ECO:0000259" key="17">
    <source>
        <dbReference type="PROSITE" id="PS50011"/>
    </source>
</evidence>
<dbReference type="InterPro" id="IPR011009">
    <property type="entry name" value="Kinase-like_dom_sf"/>
</dbReference>
<dbReference type="EC" id="2.7.11.1" evidence="2"/>
<dbReference type="FunFam" id="3.30.200.20:FF:000175">
    <property type="entry name" value="Serine/threonine-protein kinase 17B"/>
    <property type="match status" value="1"/>
</dbReference>
<dbReference type="Proteomes" id="UP000694556">
    <property type="component" value="Chromosome 2"/>
</dbReference>
<dbReference type="Gene3D" id="1.10.510.10">
    <property type="entry name" value="Transferase(Phosphotransferase) domain 1"/>
    <property type="match status" value="1"/>
</dbReference>
<organism evidence="18 19">
    <name type="scientific">Cairina moschata</name>
    <name type="common">Muscovy duck</name>
    <dbReference type="NCBI Taxonomy" id="8855"/>
    <lineage>
        <taxon>Eukaryota</taxon>
        <taxon>Metazoa</taxon>
        <taxon>Chordata</taxon>
        <taxon>Craniata</taxon>
        <taxon>Vertebrata</taxon>
        <taxon>Euteleostomi</taxon>
        <taxon>Archelosauria</taxon>
        <taxon>Archosauria</taxon>
        <taxon>Dinosauria</taxon>
        <taxon>Saurischia</taxon>
        <taxon>Theropoda</taxon>
        <taxon>Coelurosauria</taxon>
        <taxon>Aves</taxon>
        <taxon>Neognathae</taxon>
        <taxon>Galloanserae</taxon>
        <taxon>Anseriformes</taxon>
        <taxon>Anatidae</taxon>
        <taxon>Anatinae</taxon>
        <taxon>Cairina</taxon>
    </lineage>
</organism>
<dbReference type="GO" id="GO:0035556">
    <property type="term" value="P:intracellular signal transduction"/>
    <property type="evidence" value="ECO:0007669"/>
    <property type="project" value="UniProtKB-ARBA"/>
</dbReference>
<keyword evidence="7" id="KW-0547">Nucleotide-binding</keyword>
<comment type="subcellular location">
    <subcellularLocation>
        <location evidence="1">Nucleus</location>
    </subcellularLocation>
</comment>
<keyword evidence="10" id="KW-0539">Nucleus</keyword>
<dbReference type="InterPro" id="IPR008271">
    <property type="entry name" value="Ser/Thr_kinase_AS"/>
</dbReference>
<dbReference type="Gene3D" id="3.30.200.20">
    <property type="entry name" value="Phosphorylase Kinase, domain 1"/>
    <property type="match status" value="1"/>
</dbReference>
<dbReference type="GO" id="GO:0005634">
    <property type="term" value="C:nucleus"/>
    <property type="evidence" value="ECO:0007669"/>
    <property type="project" value="UniProtKB-SubCell"/>
</dbReference>
<evidence type="ECO:0000256" key="11">
    <source>
        <dbReference type="ARBA" id="ARBA00047899"/>
    </source>
</evidence>
<evidence type="ECO:0000256" key="4">
    <source>
        <dbReference type="ARBA" id="ARBA00022553"/>
    </source>
</evidence>
<dbReference type="GO" id="GO:0005524">
    <property type="term" value="F:ATP binding"/>
    <property type="evidence" value="ECO:0007669"/>
    <property type="project" value="UniProtKB-KW"/>
</dbReference>
<evidence type="ECO:0000256" key="12">
    <source>
        <dbReference type="ARBA" id="ARBA00048679"/>
    </source>
</evidence>
<name>A0A8C3B885_CAIMO</name>
<dbReference type="AlphaFoldDB" id="A0A8C3B885"/>
<protein>
    <recommendedName>
        <fullName evidence="14">Serine/threonine-protein kinase 17A</fullName>
        <ecNumber evidence="2">2.7.11.1</ecNumber>
    </recommendedName>
    <alternativeName>
        <fullName evidence="15">DAP kinase-related apoptosis-inducing protein kinase 1</fullName>
    </alternativeName>
</protein>
<dbReference type="FunFam" id="1.10.510.10:FF:000369">
    <property type="entry name" value="Serine/threonine kinase 17a"/>
    <property type="match status" value="1"/>
</dbReference>
<dbReference type="GO" id="GO:0043065">
    <property type="term" value="P:positive regulation of apoptotic process"/>
    <property type="evidence" value="ECO:0007669"/>
    <property type="project" value="TreeGrafter"/>
</dbReference>
<keyword evidence="5" id="KW-0808">Transferase</keyword>
<evidence type="ECO:0000256" key="6">
    <source>
        <dbReference type="ARBA" id="ARBA00022703"/>
    </source>
</evidence>
<dbReference type="GO" id="GO:0006915">
    <property type="term" value="P:apoptotic process"/>
    <property type="evidence" value="ECO:0007669"/>
    <property type="project" value="UniProtKB-KW"/>
</dbReference>
<keyword evidence="3" id="KW-0723">Serine/threonine-protein kinase</keyword>
<feature type="region of interest" description="Disordered" evidence="16">
    <location>
        <begin position="376"/>
        <end position="409"/>
    </location>
</feature>
<evidence type="ECO:0000256" key="15">
    <source>
        <dbReference type="ARBA" id="ARBA00076112"/>
    </source>
</evidence>
<reference evidence="18" key="2">
    <citation type="submission" date="2025-08" db="UniProtKB">
        <authorList>
            <consortium name="Ensembl"/>
        </authorList>
    </citation>
    <scope>IDENTIFICATION</scope>
</reference>
<evidence type="ECO:0000256" key="16">
    <source>
        <dbReference type="SAM" id="MobiDB-lite"/>
    </source>
</evidence>
<evidence type="ECO:0000256" key="3">
    <source>
        <dbReference type="ARBA" id="ARBA00022527"/>
    </source>
</evidence>
<dbReference type="Pfam" id="PF00069">
    <property type="entry name" value="Pkinase"/>
    <property type="match status" value="1"/>
</dbReference>
<keyword evidence="8" id="KW-0418">Kinase</keyword>